<accession>A0AAC9FDI9</accession>
<organism evidence="1 2">
    <name type="scientific">Aminobacter aminovorans</name>
    <name type="common">Chelatobacter heintzii</name>
    <dbReference type="NCBI Taxonomy" id="83263"/>
    <lineage>
        <taxon>Bacteria</taxon>
        <taxon>Pseudomonadati</taxon>
        <taxon>Pseudomonadota</taxon>
        <taxon>Alphaproteobacteria</taxon>
        <taxon>Hyphomicrobiales</taxon>
        <taxon>Phyllobacteriaceae</taxon>
        <taxon>Aminobacter</taxon>
    </lineage>
</organism>
<name>A0AAC9FDI9_AMIAI</name>
<dbReference type="AlphaFoldDB" id="A0AAC9FDI9"/>
<evidence type="ECO:0000313" key="2">
    <source>
        <dbReference type="Proteomes" id="UP000075755"/>
    </source>
</evidence>
<proteinExistence type="predicted"/>
<dbReference type="Pfam" id="PF20137">
    <property type="entry name" value="BubE"/>
    <property type="match status" value="1"/>
</dbReference>
<dbReference type="EMBL" id="CP015005">
    <property type="protein sequence ID" value="AMS41145.1"/>
    <property type="molecule type" value="Genomic_DNA"/>
</dbReference>
<dbReference type="InterPro" id="IPR045384">
    <property type="entry name" value="DUF6527"/>
</dbReference>
<keyword evidence="1" id="KW-0560">Oxidoreductase</keyword>
<dbReference type="KEGG" id="aak:AA2016_2216"/>
<dbReference type="GO" id="GO:0004497">
    <property type="term" value="F:monooxygenase activity"/>
    <property type="evidence" value="ECO:0007669"/>
    <property type="project" value="UniProtKB-KW"/>
</dbReference>
<protein>
    <submittedName>
        <fullName evidence="1">Ammonia monooxygenase</fullName>
    </submittedName>
</protein>
<reference evidence="1 2" key="1">
    <citation type="submission" date="2016-03" db="EMBL/GenBank/DDBJ databases">
        <title>Complete genome of Aminobacter aminovorans KCTC 2477.</title>
        <authorList>
            <person name="Kim K.M."/>
        </authorList>
    </citation>
    <scope>NUCLEOTIDE SEQUENCE [LARGE SCALE GENOMIC DNA]</scope>
    <source>
        <strain evidence="1 2">KCTC 2477</strain>
    </source>
</reference>
<gene>
    <name evidence="1" type="ORF">AA2016_2216</name>
</gene>
<evidence type="ECO:0000313" key="1">
    <source>
        <dbReference type="EMBL" id="AMS41145.1"/>
    </source>
</evidence>
<keyword evidence="1" id="KW-0503">Monooxygenase</keyword>
<dbReference type="Proteomes" id="UP000075755">
    <property type="component" value="Chromosome"/>
</dbReference>
<sequence length="118" mass="12920">MKRGVLRTGDGGRLLFRCPGCNEAHQVQVGDGPGPRWGFNGDYARPTFTPSVLLKTGHYCAGQEGKDCWCTYEARIGKPSPFKCTVCHSFVTDGRIQFLNDCTHALAGQTVPLPDFEV</sequence>